<dbReference type="RefSeq" id="XP_009497769.1">
    <property type="nucleotide sequence ID" value="XM_009499494.1"/>
</dbReference>
<dbReference type="AlphaFoldDB" id="A0A058Z122"/>
<accession>A0A058Z122</accession>
<evidence type="ECO:0000256" key="1">
    <source>
        <dbReference type="SAM" id="SignalP"/>
    </source>
</evidence>
<dbReference type="EMBL" id="KB932212">
    <property type="protein sequence ID" value="KCV67949.1"/>
    <property type="molecule type" value="Genomic_DNA"/>
</dbReference>
<dbReference type="OrthoDB" id="2015551at2759"/>
<feature type="chain" id="PRO_5001565932" description="Superoxide dismutase copper/zinc binding domain-containing protein" evidence="1">
    <location>
        <begin position="22"/>
        <end position="375"/>
    </location>
</feature>
<evidence type="ECO:0000259" key="2">
    <source>
        <dbReference type="Pfam" id="PF00080"/>
    </source>
</evidence>
<dbReference type="SUPFAM" id="SSF49329">
    <property type="entry name" value="Cu,Zn superoxide dismutase-like"/>
    <property type="match status" value="2"/>
</dbReference>
<dbReference type="InterPro" id="IPR024134">
    <property type="entry name" value="SOD_Cu/Zn_/chaperone"/>
</dbReference>
<feature type="domain" description="Superoxide dismutase copper/zinc binding" evidence="2">
    <location>
        <begin position="40"/>
        <end position="172"/>
    </location>
</feature>
<dbReference type="GeneID" id="20530399"/>
<dbReference type="GO" id="GO:0005507">
    <property type="term" value="F:copper ion binding"/>
    <property type="evidence" value="ECO:0007669"/>
    <property type="project" value="InterPro"/>
</dbReference>
<dbReference type="STRING" id="691883.A0A058Z122"/>
<sequence length="375" mass="39363">MTISKTFAIAVFACLLGSSQAYKLIASSRMLGTSNCPDCHGWVAFHEDSNKVVRAVVSLAGMQRQANSLRAMRIHELGDISNSNGSSMAGVFNPEGLVANCEEGTFGGVLGNVQIGADGRAKATLSHNAISLNINNNGLILGRGIAVHNYSQPLDKCPDAIQLGAVLSQGVIGYAPGSEVYNLDLERHVEPMLNEAKAVWHPIPGRNADSDFSGARGTTRFEQLADGVRVHMDLAGLPRNRDLGLHITEFASILEDNVDNLGNVWSPVRNAQHGCRSTDPARSRAGDLGNVRTSDSGTVKESFVLPGVNIFRSGINTLLGRAIVIHNAADDCSDVSASGVKGRRVAYGVIGASNAAFATAAALGVATASALSMLF</sequence>
<name>A0A058Z122_FONAL</name>
<evidence type="ECO:0000313" key="3">
    <source>
        <dbReference type="EMBL" id="KCV67949.1"/>
    </source>
</evidence>
<dbReference type="GO" id="GO:0006801">
    <property type="term" value="P:superoxide metabolic process"/>
    <property type="evidence" value="ECO:0007669"/>
    <property type="project" value="InterPro"/>
</dbReference>
<dbReference type="InterPro" id="IPR036423">
    <property type="entry name" value="SOD-like_Cu/Zn_dom_sf"/>
</dbReference>
<dbReference type="InterPro" id="IPR001424">
    <property type="entry name" value="SOD_Cu_Zn_dom"/>
</dbReference>
<proteinExistence type="predicted"/>
<feature type="signal peptide" evidence="1">
    <location>
        <begin position="1"/>
        <end position="21"/>
    </location>
</feature>
<dbReference type="Gene3D" id="2.60.40.200">
    <property type="entry name" value="Superoxide dismutase, copper/zinc binding domain"/>
    <property type="match status" value="2"/>
</dbReference>
<protein>
    <recommendedName>
        <fullName evidence="2">Superoxide dismutase copper/zinc binding domain-containing protein</fullName>
    </recommendedName>
</protein>
<keyword evidence="1" id="KW-0732">Signal</keyword>
<gene>
    <name evidence="3" type="ORF">H696_05674</name>
</gene>
<dbReference type="eggNOG" id="KOG0441">
    <property type="taxonomic scope" value="Eukaryota"/>
</dbReference>
<dbReference type="PANTHER" id="PTHR10003">
    <property type="entry name" value="SUPEROXIDE DISMUTASE CU-ZN -RELATED"/>
    <property type="match status" value="1"/>
</dbReference>
<feature type="domain" description="Superoxide dismutase copper/zinc binding" evidence="2">
    <location>
        <begin position="216"/>
        <end position="350"/>
    </location>
</feature>
<evidence type="ECO:0000313" key="4">
    <source>
        <dbReference type="Proteomes" id="UP000030693"/>
    </source>
</evidence>
<keyword evidence="4" id="KW-1185">Reference proteome</keyword>
<organism evidence="3">
    <name type="scientific">Fonticula alba</name>
    <name type="common">Slime mold</name>
    <dbReference type="NCBI Taxonomy" id="691883"/>
    <lineage>
        <taxon>Eukaryota</taxon>
        <taxon>Rotosphaerida</taxon>
        <taxon>Fonticulaceae</taxon>
        <taxon>Fonticula</taxon>
    </lineage>
</organism>
<dbReference type="Pfam" id="PF00080">
    <property type="entry name" value="Sod_Cu"/>
    <property type="match status" value="2"/>
</dbReference>
<dbReference type="Proteomes" id="UP000030693">
    <property type="component" value="Unassembled WGS sequence"/>
</dbReference>
<reference evidence="3" key="1">
    <citation type="submission" date="2013-04" db="EMBL/GenBank/DDBJ databases">
        <title>The Genome Sequence of Fonticula alba ATCC 38817.</title>
        <authorList>
            <consortium name="The Broad Institute Genomics Platform"/>
            <person name="Russ C."/>
            <person name="Cuomo C."/>
            <person name="Burger G."/>
            <person name="Gray M.W."/>
            <person name="Holland P.W.H."/>
            <person name="King N."/>
            <person name="Lang F.B.F."/>
            <person name="Roger A.J."/>
            <person name="Ruiz-Trillo I."/>
            <person name="Brown M."/>
            <person name="Walker B."/>
            <person name="Young S."/>
            <person name="Zeng Q."/>
            <person name="Gargeya S."/>
            <person name="Fitzgerald M."/>
            <person name="Haas B."/>
            <person name="Abouelleil A."/>
            <person name="Allen A.W."/>
            <person name="Alvarado L."/>
            <person name="Arachchi H.M."/>
            <person name="Berlin A.M."/>
            <person name="Chapman S.B."/>
            <person name="Gainer-Dewar J."/>
            <person name="Goldberg J."/>
            <person name="Griggs A."/>
            <person name="Gujja S."/>
            <person name="Hansen M."/>
            <person name="Howarth C."/>
            <person name="Imamovic A."/>
            <person name="Ireland A."/>
            <person name="Larimer J."/>
            <person name="McCowan C."/>
            <person name="Murphy C."/>
            <person name="Pearson M."/>
            <person name="Poon T.W."/>
            <person name="Priest M."/>
            <person name="Roberts A."/>
            <person name="Saif S."/>
            <person name="Shea T."/>
            <person name="Sisk P."/>
            <person name="Sykes S."/>
            <person name="Wortman J."/>
            <person name="Nusbaum C."/>
            <person name="Birren B."/>
        </authorList>
    </citation>
    <scope>NUCLEOTIDE SEQUENCE [LARGE SCALE GENOMIC DNA]</scope>
    <source>
        <strain evidence="3">ATCC 38817</strain>
    </source>
</reference>